<dbReference type="InterPro" id="IPR020904">
    <property type="entry name" value="Sc_DH/Rdtase_CS"/>
</dbReference>
<dbReference type="SUPFAM" id="SSF51735">
    <property type="entry name" value="NAD(P)-binding Rossmann-fold domains"/>
    <property type="match status" value="1"/>
</dbReference>
<dbReference type="AlphaFoldDB" id="A0A0H2XDC8"/>
<dbReference type="InterPro" id="IPR002347">
    <property type="entry name" value="SDR_fam"/>
</dbReference>
<gene>
    <name evidence="3" type="ordered locus">XC_3792</name>
</gene>
<organism evidence="3 4">
    <name type="scientific">Xanthomonas campestris pv. campestris (strain 8004)</name>
    <dbReference type="NCBI Taxonomy" id="314565"/>
    <lineage>
        <taxon>Bacteria</taxon>
        <taxon>Pseudomonadati</taxon>
        <taxon>Pseudomonadota</taxon>
        <taxon>Gammaproteobacteria</taxon>
        <taxon>Lysobacterales</taxon>
        <taxon>Lysobacteraceae</taxon>
        <taxon>Xanthomonas</taxon>
    </lineage>
</organism>
<reference evidence="3 4" key="1">
    <citation type="journal article" date="2005" name="Genome Res.">
        <title>Comparative and functional genomic analyses of the pathogenicity of phytopathogen Xanthomonas campestris pv. campestris.</title>
        <authorList>
            <person name="Qian W."/>
            <person name="Jia Y."/>
            <person name="Ren S.X."/>
            <person name="He Y.Q."/>
            <person name="Feng J.X."/>
            <person name="Lu L.F."/>
            <person name="Sun Q."/>
            <person name="Ying G."/>
            <person name="Tang D.J."/>
            <person name="Tang H."/>
            <person name="Wu W."/>
            <person name="Hao P."/>
            <person name="Wang L."/>
            <person name="Jiang B.L."/>
            <person name="Zeng S."/>
            <person name="Gu W.Y."/>
            <person name="Lu G."/>
            <person name="Rong L."/>
            <person name="Tian Y."/>
            <person name="Yao Z."/>
            <person name="Fu G."/>
            <person name="Chen B."/>
            <person name="Fang R."/>
            <person name="Qiang B."/>
            <person name="Chen Z."/>
            <person name="Zhao G.P."/>
            <person name="Tang J.L."/>
            <person name="He C."/>
        </authorList>
    </citation>
    <scope>NUCLEOTIDE SEQUENCE [LARGE SCALE GENOMIC DNA]</scope>
    <source>
        <strain evidence="3 4">8004</strain>
    </source>
</reference>
<dbReference type="EMBL" id="CP000050">
    <property type="protein sequence ID" value="AAY50832.1"/>
    <property type="molecule type" value="Genomic_DNA"/>
</dbReference>
<dbReference type="Proteomes" id="UP000000420">
    <property type="component" value="Chromosome"/>
</dbReference>
<comment type="similarity">
    <text evidence="1">Belongs to the short-chain dehydrogenases/reductases (SDR) family.</text>
</comment>
<dbReference type="PRINTS" id="PR00081">
    <property type="entry name" value="GDHRDH"/>
</dbReference>
<feature type="domain" description="Ketoreductase" evidence="2">
    <location>
        <begin position="2"/>
        <end position="191"/>
    </location>
</feature>
<dbReference type="InterPro" id="IPR057326">
    <property type="entry name" value="KR_dom"/>
</dbReference>
<evidence type="ECO:0000259" key="2">
    <source>
        <dbReference type="SMART" id="SM00822"/>
    </source>
</evidence>
<evidence type="ECO:0000313" key="4">
    <source>
        <dbReference type="Proteomes" id="UP000000420"/>
    </source>
</evidence>
<dbReference type="SMART" id="SM00822">
    <property type="entry name" value="PKS_KR"/>
    <property type="match status" value="1"/>
</dbReference>
<evidence type="ECO:0000256" key="1">
    <source>
        <dbReference type="ARBA" id="ARBA00006484"/>
    </source>
</evidence>
<dbReference type="KEGG" id="xcb:XC_3792"/>
<dbReference type="Gene3D" id="3.40.50.720">
    <property type="entry name" value="NAD(P)-binding Rossmann-like Domain"/>
    <property type="match status" value="1"/>
</dbReference>
<dbReference type="InterPro" id="IPR051911">
    <property type="entry name" value="SDR_oxidoreductase"/>
</dbReference>
<dbReference type="PANTHER" id="PTHR43976:SF9">
    <property type="entry name" value="OXIDOREDUCTASE"/>
    <property type="match status" value="1"/>
</dbReference>
<sequence>MKTVLISGSGSGMGLLTAQTLMRAGYVVYAGVRDPDGRSKERRHALEDYARAHAAQVRVVDMDIHSEASCQRAVEQVVAEHGHLDVVIHNAAHLYIGMAEGFTAEQLADSFNTNAVGAHRLNRAALPQLRKQGHGTLLYVGSTITRIVAPFMMPYVAGKYALDAVAETTAYEVQPLGIETVIVMPGTFMDGTSHFQTAVHPQDTQAVDGYAAVQPEFDNYSPGLRRLFRDAQPAPVQAVADAIARVLALPVGAKPLRITVDFADYGAEAINAVVEAQTERVFRIMGMERLRSVATQSSTS</sequence>
<accession>A0A0H2XDC8</accession>
<dbReference type="HOGENOM" id="CLU_010194_2_9_6"/>
<dbReference type="PANTHER" id="PTHR43976">
    <property type="entry name" value="SHORT CHAIN DEHYDROGENASE"/>
    <property type="match status" value="1"/>
</dbReference>
<dbReference type="InterPro" id="IPR036291">
    <property type="entry name" value="NAD(P)-bd_dom_sf"/>
</dbReference>
<dbReference type="Pfam" id="PF00106">
    <property type="entry name" value="adh_short"/>
    <property type="match status" value="1"/>
</dbReference>
<proteinExistence type="inferred from homology"/>
<protein>
    <submittedName>
        <fullName evidence="3">Short chain oxidoreductase</fullName>
    </submittedName>
</protein>
<dbReference type="CDD" id="cd05374">
    <property type="entry name" value="17beta-HSD-like_SDR_c"/>
    <property type="match status" value="1"/>
</dbReference>
<name>A0A0H2XDC8_XANC8</name>
<evidence type="ECO:0000313" key="3">
    <source>
        <dbReference type="EMBL" id="AAY50832.1"/>
    </source>
</evidence>
<dbReference type="PROSITE" id="PS00061">
    <property type="entry name" value="ADH_SHORT"/>
    <property type="match status" value="1"/>
</dbReference>